<feature type="region of interest" description="Disordered" evidence="1">
    <location>
        <begin position="273"/>
        <end position="316"/>
    </location>
</feature>
<feature type="compositionally biased region" description="Low complexity" evidence="1">
    <location>
        <begin position="191"/>
        <end position="205"/>
    </location>
</feature>
<feature type="region of interest" description="Disordered" evidence="1">
    <location>
        <begin position="100"/>
        <end position="167"/>
    </location>
</feature>
<evidence type="ECO:0000313" key="2">
    <source>
        <dbReference type="EMBL" id="KAE9387592.1"/>
    </source>
</evidence>
<reference evidence="2" key="1">
    <citation type="journal article" date="2019" name="Environ. Microbiol.">
        <title>Fungal ecological strategies reflected in gene transcription - a case study of two litter decomposers.</title>
        <authorList>
            <person name="Barbi F."/>
            <person name="Kohler A."/>
            <person name="Barry K."/>
            <person name="Baskaran P."/>
            <person name="Daum C."/>
            <person name="Fauchery L."/>
            <person name="Ihrmark K."/>
            <person name="Kuo A."/>
            <person name="LaButti K."/>
            <person name="Lipzen A."/>
            <person name="Morin E."/>
            <person name="Grigoriev I.V."/>
            <person name="Henrissat B."/>
            <person name="Lindahl B."/>
            <person name="Martin F."/>
        </authorList>
    </citation>
    <scope>NUCLEOTIDE SEQUENCE</scope>
    <source>
        <strain evidence="2">JB14</strain>
    </source>
</reference>
<evidence type="ECO:0000313" key="3">
    <source>
        <dbReference type="Proteomes" id="UP000799118"/>
    </source>
</evidence>
<feature type="compositionally biased region" description="Polar residues" evidence="1">
    <location>
        <begin position="131"/>
        <end position="149"/>
    </location>
</feature>
<gene>
    <name evidence="2" type="ORF">BT96DRAFT_1025819</name>
</gene>
<sequence length="316" mass="34199">MLIFLLIFDAILAYFTWMEIPPKKKDKLVCNDPYCCFPYRDNNPEAHGKMYPSKEHTVTFEGKNFIPKRHDDRRMSCTCPAESHKRFNYLKIYNILRKPVHPSPNDSNRDNINFQRLAPPRPPPNPIDNLPTETVSTSTPCNKPSSTSPGPKGTAPEPSASFPVAGSNLMAGNAPAFPQSFGTGATPYPVAPEGSPKSPPSSSAYPGSPCMVNNWLLGPMGPSSAPPAVFTTDVTPPFGGSEPLTSSAALNAIQARTEDTAMAIEVDLSSTHAETLAEPPASTHDGGDTGLQGRRRRSDGCRLGQRSYEGKRTGRI</sequence>
<dbReference type="OrthoDB" id="3055635at2759"/>
<feature type="region of interest" description="Disordered" evidence="1">
    <location>
        <begin position="185"/>
        <end position="205"/>
    </location>
</feature>
<dbReference type="EMBL" id="ML769791">
    <property type="protein sequence ID" value="KAE9387592.1"/>
    <property type="molecule type" value="Genomic_DNA"/>
</dbReference>
<proteinExistence type="predicted"/>
<organism evidence="2 3">
    <name type="scientific">Gymnopus androsaceus JB14</name>
    <dbReference type="NCBI Taxonomy" id="1447944"/>
    <lineage>
        <taxon>Eukaryota</taxon>
        <taxon>Fungi</taxon>
        <taxon>Dikarya</taxon>
        <taxon>Basidiomycota</taxon>
        <taxon>Agaricomycotina</taxon>
        <taxon>Agaricomycetes</taxon>
        <taxon>Agaricomycetidae</taxon>
        <taxon>Agaricales</taxon>
        <taxon>Marasmiineae</taxon>
        <taxon>Omphalotaceae</taxon>
        <taxon>Gymnopus</taxon>
    </lineage>
</organism>
<protein>
    <submittedName>
        <fullName evidence="2">Uncharacterized protein</fullName>
    </submittedName>
</protein>
<name>A0A6A4GP86_9AGAR</name>
<dbReference type="Proteomes" id="UP000799118">
    <property type="component" value="Unassembled WGS sequence"/>
</dbReference>
<accession>A0A6A4GP86</accession>
<keyword evidence="3" id="KW-1185">Reference proteome</keyword>
<evidence type="ECO:0000256" key="1">
    <source>
        <dbReference type="SAM" id="MobiDB-lite"/>
    </source>
</evidence>
<dbReference type="AlphaFoldDB" id="A0A6A4GP86"/>
<feature type="compositionally biased region" description="Polar residues" evidence="1">
    <location>
        <begin position="104"/>
        <end position="114"/>
    </location>
</feature>